<dbReference type="AlphaFoldDB" id="A0A8T0N559"/>
<protein>
    <submittedName>
        <fullName evidence="2">Uncharacterized protein</fullName>
    </submittedName>
</protein>
<accession>A0A8T0N559</accession>
<evidence type="ECO:0000256" key="1">
    <source>
        <dbReference type="SAM" id="MobiDB-lite"/>
    </source>
</evidence>
<reference evidence="2 3" key="1">
    <citation type="submission" date="2020-05" db="EMBL/GenBank/DDBJ databases">
        <title>WGS assembly of Panicum virgatum.</title>
        <authorList>
            <person name="Lovell J.T."/>
            <person name="Jenkins J."/>
            <person name="Shu S."/>
            <person name="Juenger T.E."/>
            <person name="Schmutz J."/>
        </authorList>
    </citation>
    <scope>NUCLEOTIDE SEQUENCE [LARGE SCALE GENOMIC DNA]</scope>
    <source>
        <strain evidence="3">cv. AP13</strain>
    </source>
</reference>
<evidence type="ECO:0000313" key="3">
    <source>
        <dbReference type="Proteomes" id="UP000823388"/>
    </source>
</evidence>
<organism evidence="2 3">
    <name type="scientific">Panicum virgatum</name>
    <name type="common">Blackwell switchgrass</name>
    <dbReference type="NCBI Taxonomy" id="38727"/>
    <lineage>
        <taxon>Eukaryota</taxon>
        <taxon>Viridiplantae</taxon>
        <taxon>Streptophyta</taxon>
        <taxon>Embryophyta</taxon>
        <taxon>Tracheophyta</taxon>
        <taxon>Spermatophyta</taxon>
        <taxon>Magnoliopsida</taxon>
        <taxon>Liliopsida</taxon>
        <taxon>Poales</taxon>
        <taxon>Poaceae</taxon>
        <taxon>PACMAD clade</taxon>
        <taxon>Panicoideae</taxon>
        <taxon>Panicodae</taxon>
        <taxon>Paniceae</taxon>
        <taxon>Panicinae</taxon>
        <taxon>Panicum</taxon>
        <taxon>Panicum sect. Hiantes</taxon>
    </lineage>
</organism>
<keyword evidence="3" id="KW-1185">Reference proteome</keyword>
<feature type="compositionally biased region" description="Gly residues" evidence="1">
    <location>
        <begin position="64"/>
        <end position="77"/>
    </location>
</feature>
<evidence type="ECO:0000313" key="2">
    <source>
        <dbReference type="EMBL" id="KAG2544175.1"/>
    </source>
</evidence>
<dbReference type="EMBL" id="CM029054">
    <property type="protein sequence ID" value="KAG2544175.1"/>
    <property type="molecule type" value="Genomic_DNA"/>
</dbReference>
<gene>
    <name evidence="2" type="ORF">PVAP13_9NG791800</name>
</gene>
<dbReference type="Proteomes" id="UP000823388">
    <property type="component" value="Chromosome 9N"/>
</dbReference>
<proteinExistence type="predicted"/>
<feature type="region of interest" description="Disordered" evidence="1">
    <location>
        <begin position="60"/>
        <end position="103"/>
    </location>
</feature>
<sequence length="121" mass="12482">MFSSVSGCRLSLISCRDFIQIFFDPCAWCALQSNEEDTMSQGSAGGGVLRCGGGRDGGGRHGRGCGGRADGVGGDGGPHPAHPCRHRQLHSPGVGDAGCRPRAVQGPRRRFACRSSAGINA</sequence>
<comment type="caution">
    <text evidence="2">The sequence shown here is derived from an EMBL/GenBank/DDBJ whole genome shotgun (WGS) entry which is preliminary data.</text>
</comment>
<name>A0A8T0N559_PANVG</name>